<dbReference type="AlphaFoldDB" id="A0A3N6WL29"/>
<sequence>MSRPQPRKSSLSGMSPVAPPVASESVSDPAPEETQSTRSAASTSTPKAEKKPAAKKKYPSKASFYQDPEDTARVRGAILYTMATEGPRSFSDFVHAAVMAEVERLEAKYNDGKQFPGVGPRELPQGRPMGK</sequence>
<evidence type="ECO:0000259" key="2">
    <source>
        <dbReference type="Pfam" id="PF18064"/>
    </source>
</evidence>
<organism evidence="3 4">
    <name type="scientific">Aeromicrobium camelliae</name>
    <dbReference type="NCBI Taxonomy" id="1538144"/>
    <lineage>
        <taxon>Bacteria</taxon>
        <taxon>Bacillati</taxon>
        <taxon>Actinomycetota</taxon>
        <taxon>Actinomycetes</taxon>
        <taxon>Propionibacteriales</taxon>
        <taxon>Nocardioidaceae</taxon>
        <taxon>Aeromicrobium</taxon>
    </lineage>
</organism>
<dbReference type="InterPro" id="IPR040851">
    <property type="entry name" value="ParB-like_C"/>
</dbReference>
<dbReference type="OrthoDB" id="4560943at2"/>
<evidence type="ECO:0000313" key="3">
    <source>
        <dbReference type="EMBL" id="RQN02023.1"/>
    </source>
</evidence>
<reference evidence="3 4" key="1">
    <citation type="submission" date="2018-11" db="EMBL/GenBank/DDBJ databases">
        <authorList>
            <person name="Li F."/>
        </authorList>
    </citation>
    <scope>NUCLEOTIDE SEQUENCE [LARGE SCALE GENOMIC DNA]</scope>
    <source>
        <strain evidence="3 4">YS17T</strain>
    </source>
</reference>
<feature type="compositionally biased region" description="Low complexity" evidence="1">
    <location>
        <begin position="34"/>
        <end position="46"/>
    </location>
</feature>
<evidence type="ECO:0000313" key="4">
    <source>
        <dbReference type="Proteomes" id="UP000275225"/>
    </source>
</evidence>
<keyword evidence="4" id="KW-1185">Reference proteome</keyword>
<dbReference type="Proteomes" id="UP000275225">
    <property type="component" value="Unassembled WGS sequence"/>
</dbReference>
<protein>
    <recommendedName>
        <fullName evidence="2">ParB-like C-terminal domain-containing protein</fullName>
    </recommendedName>
</protein>
<gene>
    <name evidence="3" type="ORF">EHW97_14810</name>
</gene>
<dbReference type="Pfam" id="PF18064">
    <property type="entry name" value="CB_ParB_C"/>
    <property type="match status" value="1"/>
</dbReference>
<name>A0A3N6WL29_9ACTN</name>
<dbReference type="Gene3D" id="6.10.180.30">
    <property type="match status" value="1"/>
</dbReference>
<evidence type="ECO:0000256" key="1">
    <source>
        <dbReference type="SAM" id="MobiDB-lite"/>
    </source>
</evidence>
<feature type="region of interest" description="Disordered" evidence="1">
    <location>
        <begin position="1"/>
        <end position="71"/>
    </location>
</feature>
<dbReference type="EMBL" id="RQJX01000028">
    <property type="protein sequence ID" value="RQN02023.1"/>
    <property type="molecule type" value="Genomic_DNA"/>
</dbReference>
<proteinExistence type="predicted"/>
<feature type="region of interest" description="Disordered" evidence="1">
    <location>
        <begin position="111"/>
        <end position="131"/>
    </location>
</feature>
<feature type="domain" description="ParB-like C-terminal" evidence="2">
    <location>
        <begin position="71"/>
        <end position="114"/>
    </location>
</feature>
<accession>A0A3N6WL29</accession>
<comment type="caution">
    <text evidence="3">The sequence shown here is derived from an EMBL/GenBank/DDBJ whole genome shotgun (WGS) entry which is preliminary data.</text>
</comment>